<comment type="caution">
    <text evidence="1">The sequence shown here is derived from an EMBL/GenBank/DDBJ whole genome shotgun (WGS) entry which is preliminary data.</text>
</comment>
<name>A0ABR2CJB4_9ROSI</name>
<keyword evidence="2" id="KW-1185">Reference proteome</keyword>
<proteinExistence type="predicted"/>
<dbReference type="EMBL" id="JBBPBM010000049">
    <property type="protein sequence ID" value="KAK8519745.1"/>
    <property type="molecule type" value="Genomic_DNA"/>
</dbReference>
<reference evidence="1 2" key="1">
    <citation type="journal article" date="2024" name="G3 (Bethesda)">
        <title>Genome assembly of Hibiscus sabdariffa L. provides insights into metabolisms of medicinal natural products.</title>
        <authorList>
            <person name="Kim T."/>
        </authorList>
    </citation>
    <scope>NUCLEOTIDE SEQUENCE [LARGE SCALE GENOMIC DNA]</scope>
    <source>
        <strain evidence="1">TK-2024</strain>
        <tissue evidence="1">Old leaves</tissue>
    </source>
</reference>
<evidence type="ECO:0000313" key="2">
    <source>
        <dbReference type="Proteomes" id="UP001472677"/>
    </source>
</evidence>
<accession>A0ABR2CJB4</accession>
<dbReference type="Proteomes" id="UP001472677">
    <property type="component" value="Unassembled WGS sequence"/>
</dbReference>
<organism evidence="1 2">
    <name type="scientific">Hibiscus sabdariffa</name>
    <name type="common">roselle</name>
    <dbReference type="NCBI Taxonomy" id="183260"/>
    <lineage>
        <taxon>Eukaryota</taxon>
        <taxon>Viridiplantae</taxon>
        <taxon>Streptophyta</taxon>
        <taxon>Embryophyta</taxon>
        <taxon>Tracheophyta</taxon>
        <taxon>Spermatophyta</taxon>
        <taxon>Magnoliopsida</taxon>
        <taxon>eudicotyledons</taxon>
        <taxon>Gunneridae</taxon>
        <taxon>Pentapetalae</taxon>
        <taxon>rosids</taxon>
        <taxon>malvids</taxon>
        <taxon>Malvales</taxon>
        <taxon>Malvaceae</taxon>
        <taxon>Malvoideae</taxon>
        <taxon>Hibiscus</taxon>
    </lineage>
</organism>
<gene>
    <name evidence="1" type="ORF">V6N12_003720</name>
</gene>
<sequence length="121" mass="13853">MNKEPNENKSEAIDNNNNGEVWRRDDGSQVSEAIFSLRYFGGQPPDVPPAAALIDLIGQCRKPDQKRLTPTDLDVNEARFCLGKDHVTNFMLPLMRKDDGVRNATWWLSFNRIKKMTQPYS</sequence>
<evidence type="ECO:0000313" key="1">
    <source>
        <dbReference type="EMBL" id="KAK8519745.1"/>
    </source>
</evidence>
<protein>
    <submittedName>
        <fullName evidence="1">Uncharacterized protein</fullName>
    </submittedName>
</protein>